<reference evidence="2" key="1">
    <citation type="journal article" date="2021" name="Microb. Physiol.">
        <title>Proteogenomic Insights into the Physiology of Marine, Sulfate-Reducing, Filamentous Desulfonema limicola and Desulfonema magnum.</title>
        <authorList>
            <person name="Schnaars V."/>
            <person name="Wohlbrand L."/>
            <person name="Scheve S."/>
            <person name="Hinrichs C."/>
            <person name="Reinhardt R."/>
            <person name="Rabus R."/>
        </authorList>
    </citation>
    <scope>NUCLEOTIDE SEQUENCE</scope>
    <source>
        <strain evidence="2">4be13</strain>
    </source>
</reference>
<dbReference type="AlphaFoldDB" id="A0A975BJJ2"/>
<name>A0A975BJJ2_9BACT</name>
<keyword evidence="3" id="KW-1185">Reference proteome</keyword>
<dbReference type="Pfam" id="PF01610">
    <property type="entry name" value="DDE_Tnp_ISL3"/>
    <property type="match status" value="1"/>
</dbReference>
<dbReference type="EMBL" id="CP061800">
    <property type="protein sequence ID" value="QTA86290.1"/>
    <property type="molecule type" value="Genomic_DNA"/>
</dbReference>
<dbReference type="NCBIfam" id="NF033550">
    <property type="entry name" value="transpos_ISL3"/>
    <property type="match status" value="1"/>
</dbReference>
<evidence type="ECO:0000259" key="1">
    <source>
        <dbReference type="Pfam" id="PF01610"/>
    </source>
</evidence>
<feature type="domain" description="Transposase IS204/IS1001/IS1096/IS1165 DDE" evidence="1">
    <location>
        <begin position="84"/>
        <end position="330"/>
    </location>
</feature>
<dbReference type="InterPro" id="IPR047951">
    <property type="entry name" value="Transpos_ISL3"/>
</dbReference>
<evidence type="ECO:0000313" key="3">
    <source>
        <dbReference type="Proteomes" id="UP000663722"/>
    </source>
</evidence>
<gene>
    <name evidence="2" type="ORF">dnm_023110</name>
</gene>
<dbReference type="InterPro" id="IPR002560">
    <property type="entry name" value="Transposase_DDE"/>
</dbReference>
<dbReference type="PANTHER" id="PTHR33498">
    <property type="entry name" value="TRANSPOSASE FOR INSERTION SEQUENCE ELEMENT IS1557"/>
    <property type="match status" value="1"/>
</dbReference>
<accession>A0A975BJJ2</accession>
<dbReference type="Proteomes" id="UP000663722">
    <property type="component" value="Chromosome"/>
</dbReference>
<organism evidence="2 3">
    <name type="scientific">Desulfonema magnum</name>
    <dbReference type="NCBI Taxonomy" id="45655"/>
    <lineage>
        <taxon>Bacteria</taxon>
        <taxon>Pseudomonadati</taxon>
        <taxon>Thermodesulfobacteriota</taxon>
        <taxon>Desulfobacteria</taxon>
        <taxon>Desulfobacterales</taxon>
        <taxon>Desulfococcaceae</taxon>
        <taxon>Desulfonema</taxon>
    </lineage>
</organism>
<proteinExistence type="predicted"/>
<evidence type="ECO:0000313" key="2">
    <source>
        <dbReference type="EMBL" id="QTA86290.1"/>
    </source>
</evidence>
<sequence length="341" mass="39593">MICRTGFATPSETFAGGDPENIPDGVANPVRQKYEKHILFQMVNSTAEDVSVKENLGYEAVTGIISRRINAEVKWDEIRRIDIIGTDEISLKKGHKDFVTIVTSLTEGETVILAVLRDRKKETVRKFLKTIPKRLRKTIRGVCSDMYEGFINAAKEVFGKRMRIIADRFHVAKLYRKDFEGLRKKEMRRLKKELSEKEYGKLKGAMWALRKKKEKLSDEEKEVLKRLFGHSPVLELAYDFCKELTDIFEEDISKSEAKRKIRIWKIRVGASGLDCFDNFLKTLKKRNNEIINYFTDRQTGGFAEGLNNKIKVIKRRCYGITNIENLFRRIFLDLKGYSLFA</sequence>
<dbReference type="KEGG" id="dmm:dnm_023110"/>
<protein>
    <submittedName>
        <fullName evidence="2">Transposase DDE domain-containing protein</fullName>
    </submittedName>
</protein>
<dbReference type="PANTHER" id="PTHR33498:SF1">
    <property type="entry name" value="TRANSPOSASE FOR INSERTION SEQUENCE ELEMENT IS1557"/>
    <property type="match status" value="1"/>
</dbReference>